<dbReference type="OrthoDB" id="8617387at2"/>
<gene>
    <name evidence="2" type="ordered locus">AXY_17590</name>
</gene>
<dbReference type="HOGENOM" id="CLU_069137_0_0_9"/>
<dbReference type="Gene3D" id="3.60.60.10">
    <property type="entry name" value="Penicillin V Acylase, Chain A"/>
    <property type="match status" value="1"/>
</dbReference>
<dbReference type="eggNOG" id="COG4927">
    <property type="taxonomic scope" value="Bacteria"/>
</dbReference>
<evidence type="ECO:0000313" key="3">
    <source>
        <dbReference type="Proteomes" id="UP000006294"/>
    </source>
</evidence>
<dbReference type="KEGG" id="axl:AXY_17590"/>
<feature type="domain" description="Peptidase C45 hydrolase" evidence="1">
    <location>
        <begin position="105"/>
        <end position="306"/>
    </location>
</feature>
<dbReference type="EMBL" id="AP012050">
    <property type="protein sequence ID" value="BAM47891.1"/>
    <property type="molecule type" value="Genomic_DNA"/>
</dbReference>
<dbReference type="RefSeq" id="WP_015010480.1">
    <property type="nucleotide sequence ID" value="NC_018704.1"/>
</dbReference>
<dbReference type="PATRIC" id="fig|698758.3.peg.1759"/>
<protein>
    <submittedName>
        <fullName evidence="2">Peptidase C45 family protein</fullName>
    </submittedName>
</protein>
<name>K0J4Y3_AMPXN</name>
<evidence type="ECO:0000313" key="2">
    <source>
        <dbReference type="EMBL" id="BAM47891.1"/>
    </source>
</evidence>
<dbReference type="InterPro" id="IPR005079">
    <property type="entry name" value="Peptidase_C45_hydrolase"/>
</dbReference>
<dbReference type="InterPro" id="IPR047801">
    <property type="entry name" value="Peptidase_C45"/>
</dbReference>
<dbReference type="Pfam" id="PF03417">
    <property type="entry name" value="AAT"/>
    <property type="match status" value="1"/>
</dbReference>
<keyword evidence="3" id="KW-1185">Reference proteome</keyword>
<dbReference type="InterPro" id="IPR029055">
    <property type="entry name" value="Ntn_hydrolases_N"/>
</dbReference>
<dbReference type="NCBIfam" id="NF040521">
    <property type="entry name" value="C45_proenzyme"/>
    <property type="match status" value="1"/>
</dbReference>
<dbReference type="CDD" id="cd01935">
    <property type="entry name" value="Ntn_CGH_like"/>
    <property type="match status" value="1"/>
</dbReference>
<dbReference type="AlphaFoldDB" id="K0J4Y3"/>
<accession>K0J4Y3</accession>
<evidence type="ECO:0000259" key="1">
    <source>
        <dbReference type="Pfam" id="PF03417"/>
    </source>
</evidence>
<dbReference type="PANTHER" id="PTHR34180">
    <property type="entry name" value="PEPTIDASE C45"/>
    <property type="match status" value="1"/>
</dbReference>
<sequence length="353" mass="40165">MVSVFTDVIQYRGSHYQFGFEQGKQLKSSILLRNRQIQSKKRRKRHFYTDVNEAVQLLNQFSPMLLAEIEGLADGLDWSFEQAVRAFSGYYLEEERSGCSIMTGHDFLVRNYDSHPSSYEGRLVVYQPNDGGYATIGPSMQITGRMDGINEKGFSMGYNFTNRIGSDDGFVCNMIGRILLENCATVDEGIELLKAIPHRSAFSYVLFDLTGRSVVVEASPRSVVVRPANMCTNHFELLHEENRYQSDESIERLNKIKSSWQPNLSIREAYQMFNDRANGIFSDRYGAWSGTLHTSYYEPTTLTALYGIGANQIPVRINLANFLKGETIRIKRVTGQLNADVPFINDKYSIELK</sequence>
<dbReference type="PANTHER" id="PTHR34180:SF1">
    <property type="entry name" value="BETA-ALANYL-DOPAMINE_CARCININE HYDROLASE"/>
    <property type="match status" value="1"/>
</dbReference>
<dbReference type="SUPFAM" id="SSF56235">
    <property type="entry name" value="N-terminal nucleophile aminohydrolases (Ntn hydrolases)"/>
    <property type="match status" value="1"/>
</dbReference>
<organism evidence="2 3">
    <name type="scientific">Amphibacillus xylanus (strain ATCC 51415 / DSM 6626 / JCM 7361 / LMG 17667 / NBRC 15112 / Ep01)</name>
    <dbReference type="NCBI Taxonomy" id="698758"/>
    <lineage>
        <taxon>Bacteria</taxon>
        <taxon>Bacillati</taxon>
        <taxon>Bacillota</taxon>
        <taxon>Bacilli</taxon>
        <taxon>Bacillales</taxon>
        <taxon>Bacillaceae</taxon>
        <taxon>Amphibacillus</taxon>
    </lineage>
</organism>
<dbReference type="InterPro" id="IPR047794">
    <property type="entry name" value="C45_proenzyme-like"/>
</dbReference>
<proteinExistence type="predicted"/>
<reference evidence="2 3" key="1">
    <citation type="submission" date="2011-01" db="EMBL/GenBank/DDBJ databases">
        <title>Whole genome sequence of Amphibacillus xylinus NBRC 15112.</title>
        <authorList>
            <person name="Nakazawa H."/>
            <person name="Katano Y."/>
            <person name="Nakamura S."/>
            <person name="Sasagawa M."/>
            <person name="Fukada J."/>
            <person name="Arai T."/>
            <person name="Sasakura N."/>
            <person name="Mochizuki D."/>
            <person name="Hosoyama A."/>
            <person name="Harada K."/>
            <person name="Horikawa H."/>
            <person name="Kato Y."/>
            <person name="Harada T."/>
            <person name="Sasaki K."/>
            <person name="Sekiguchi M."/>
            <person name="Hodoyama M."/>
            <person name="Nishiko R."/>
            <person name="Narita H."/>
            <person name="Hanamaki A."/>
            <person name="Hata C."/>
            <person name="Konno Y."/>
            <person name="Niimura Y."/>
            <person name="Yamazaki S."/>
            <person name="Fujita N."/>
        </authorList>
    </citation>
    <scope>NUCLEOTIDE SEQUENCE [LARGE SCALE GENOMIC DNA]</scope>
    <source>
        <strain evidence="3">ATCC 51415 / DSM 6626 / JCM 7361 / LMG 17667 / NBRC 15112 / Ep01</strain>
    </source>
</reference>
<dbReference type="STRING" id="698758.AXY_17590"/>
<dbReference type="Proteomes" id="UP000006294">
    <property type="component" value="Chromosome"/>
</dbReference>